<gene>
    <name evidence="1" type="ORF">OIU84_027156</name>
</gene>
<keyword evidence="2" id="KW-1185">Reference proteome</keyword>
<dbReference type="Proteomes" id="UP001162972">
    <property type="component" value="Chromosome 19"/>
</dbReference>
<dbReference type="AlphaFoldDB" id="A0AAD6KEQ2"/>
<name>A0AAD6KEQ2_9ROSI</name>
<proteinExistence type="predicted"/>
<dbReference type="EMBL" id="JAPFFJ010000007">
    <property type="protein sequence ID" value="KAJ6422154.1"/>
    <property type="molecule type" value="Genomic_DNA"/>
</dbReference>
<reference evidence="1 2" key="1">
    <citation type="journal article" date="2023" name="Int. J. Mol. Sci.">
        <title>De Novo Assembly and Annotation of 11 Diverse Shrub Willow (Salix) Genomes Reveals Novel Gene Organization in Sex-Linked Regions.</title>
        <authorList>
            <person name="Hyden B."/>
            <person name="Feng K."/>
            <person name="Yates T.B."/>
            <person name="Jawdy S."/>
            <person name="Cereghino C."/>
            <person name="Smart L.B."/>
            <person name="Muchero W."/>
        </authorList>
    </citation>
    <scope>NUCLEOTIDE SEQUENCE [LARGE SCALE GENOMIC DNA]</scope>
    <source>
        <tissue evidence="1">Shoot tip</tissue>
    </source>
</reference>
<evidence type="ECO:0000313" key="2">
    <source>
        <dbReference type="Proteomes" id="UP001162972"/>
    </source>
</evidence>
<organism evidence="1 2">
    <name type="scientific">Salix udensis</name>
    <dbReference type="NCBI Taxonomy" id="889485"/>
    <lineage>
        <taxon>Eukaryota</taxon>
        <taxon>Viridiplantae</taxon>
        <taxon>Streptophyta</taxon>
        <taxon>Embryophyta</taxon>
        <taxon>Tracheophyta</taxon>
        <taxon>Spermatophyta</taxon>
        <taxon>Magnoliopsida</taxon>
        <taxon>eudicotyledons</taxon>
        <taxon>Gunneridae</taxon>
        <taxon>Pentapetalae</taxon>
        <taxon>rosids</taxon>
        <taxon>fabids</taxon>
        <taxon>Malpighiales</taxon>
        <taxon>Salicaceae</taxon>
        <taxon>Saliceae</taxon>
        <taxon>Salix</taxon>
    </lineage>
</organism>
<accession>A0AAD6KEQ2</accession>
<evidence type="ECO:0000313" key="1">
    <source>
        <dbReference type="EMBL" id="KAJ6422154.1"/>
    </source>
</evidence>
<comment type="caution">
    <text evidence="1">The sequence shown here is derived from an EMBL/GenBank/DDBJ whole genome shotgun (WGS) entry which is preliminary data.</text>
</comment>
<protein>
    <submittedName>
        <fullName evidence="1">Uncharacterized protein</fullName>
    </submittedName>
</protein>
<sequence>MNARAELVTKTHSLKSPNWLFGQKKYEESGNAPKAAKSEIENGASQKEIDLDGYSELNCLSSVDINEEDIFQSCGSVSRYLAVTSVDEASGWYGDTLLGDQDEGNDSTAEADMEAALMDYDRIVADLGIVPLSCKSFAADPSWLTRWIVGEEKVEKV</sequence>